<evidence type="ECO:0000256" key="4">
    <source>
        <dbReference type="SAM" id="MobiDB-lite"/>
    </source>
</evidence>
<evidence type="ECO:0000313" key="6">
    <source>
        <dbReference type="EMBL" id="KZP34494.1"/>
    </source>
</evidence>
<evidence type="ECO:0000313" key="7">
    <source>
        <dbReference type="Proteomes" id="UP000076532"/>
    </source>
</evidence>
<dbReference type="InterPro" id="IPR003265">
    <property type="entry name" value="HhH-GPD_domain"/>
</dbReference>
<evidence type="ECO:0000259" key="5">
    <source>
        <dbReference type="SMART" id="SM00478"/>
    </source>
</evidence>
<dbReference type="SMART" id="SM00478">
    <property type="entry name" value="ENDO3c"/>
    <property type="match status" value="1"/>
</dbReference>
<evidence type="ECO:0000256" key="1">
    <source>
        <dbReference type="ARBA" id="ARBA00010817"/>
    </source>
</evidence>
<dbReference type="FunFam" id="1.10.340.30:FF:000004">
    <property type="entry name" value="DNA-3-methyladenine glycosylase II"/>
    <property type="match status" value="1"/>
</dbReference>
<dbReference type="InterPro" id="IPR051912">
    <property type="entry name" value="Alkylbase_DNA_Glycosylase/TA"/>
</dbReference>
<dbReference type="Gene3D" id="1.10.1670.40">
    <property type="match status" value="2"/>
</dbReference>
<comment type="similarity">
    <text evidence="1">Belongs to the alkylbase DNA glycosidase AlkA family.</text>
</comment>
<feature type="domain" description="HhH-GPD" evidence="5">
    <location>
        <begin position="136"/>
        <end position="312"/>
    </location>
</feature>
<dbReference type="Pfam" id="PF00730">
    <property type="entry name" value="HhH-GPD"/>
    <property type="match status" value="1"/>
</dbReference>
<proteinExistence type="inferred from homology"/>
<dbReference type="GO" id="GO:0005634">
    <property type="term" value="C:nucleus"/>
    <property type="evidence" value="ECO:0007669"/>
    <property type="project" value="TreeGrafter"/>
</dbReference>
<feature type="region of interest" description="Disordered" evidence="4">
    <location>
        <begin position="292"/>
        <end position="330"/>
    </location>
</feature>
<feature type="region of interest" description="Disordered" evidence="4">
    <location>
        <begin position="350"/>
        <end position="371"/>
    </location>
</feature>
<dbReference type="PANTHER" id="PTHR43003">
    <property type="entry name" value="DNA-3-METHYLADENINE GLYCOSYLASE"/>
    <property type="match status" value="1"/>
</dbReference>
<dbReference type="GO" id="GO:0032993">
    <property type="term" value="C:protein-DNA complex"/>
    <property type="evidence" value="ECO:0007669"/>
    <property type="project" value="TreeGrafter"/>
</dbReference>
<dbReference type="GO" id="GO:0006285">
    <property type="term" value="P:base-excision repair, AP site formation"/>
    <property type="evidence" value="ECO:0007669"/>
    <property type="project" value="UniProtKB-ARBA"/>
</dbReference>
<dbReference type="GO" id="GO:0032131">
    <property type="term" value="F:alkylated DNA binding"/>
    <property type="evidence" value="ECO:0007669"/>
    <property type="project" value="TreeGrafter"/>
</dbReference>
<dbReference type="SUPFAM" id="SSF48150">
    <property type="entry name" value="DNA-glycosylase"/>
    <property type="match status" value="1"/>
</dbReference>
<protein>
    <submittedName>
        <fullName evidence="6">DNA glycosylase</fullName>
    </submittedName>
</protein>
<feature type="region of interest" description="Disordered" evidence="4">
    <location>
        <begin position="19"/>
        <end position="78"/>
    </location>
</feature>
<dbReference type="PANTHER" id="PTHR43003:SF5">
    <property type="entry name" value="DNA-3-METHYLADENINE GLYCOSYLASE"/>
    <property type="match status" value="1"/>
</dbReference>
<dbReference type="OrthoDB" id="415889at2759"/>
<name>A0A166X7A4_9AGAM</name>
<feature type="compositionally biased region" description="Basic and acidic residues" evidence="4">
    <location>
        <begin position="292"/>
        <end position="301"/>
    </location>
</feature>
<dbReference type="Proteomes" id="UP000076532">
    <property type="component" value="Unassembled WGS sequence"/>
</dbReference>
<keyword evidence="7" id="KW-1185">Reference proteome</keyword>
<organism evidence="6 7">
    <name type="scientific">Athelia psychrophila</name>
    <dbReference type="NCBI Taxonomy" id="1759441"/>
    <lineage>
        <taxon>Eukaryota</taxon>
        <taxon>Fungi</taxon>
        <taxon>Dikarya</taxon>
        <taxon>Basidiomycota</taxon>
        <taxon>Agaricomycotina</taxon>
        <taxon>Agaricomycetes</taxon>
        <taxon>Agaricomycetidae</taxon>
        <taxon>Atheliales</taxon>
        <taxon>Atheliaceae</taxon>
        <taxon>Athelia</taxon>
    </lineage>
</organism>
<evidence type="ECO:0000256" key="3">
    <source>
        <dbReference type="ARBA" id="ARBA00023204"/>
    </source>
</evidence>
<accession>A0A166X7A4</accession>
<dbReference type="GO" id="GO:0008725">
    <property type="term" value="F:DNA-3-methyladenine glycosylase activity"/>
    <property type="evidence" value="ECO:0007669"/>
    <property type="project" value="TreeGrafter"/>
</dbReference>
<dbReference type="GO" id="GO:0006307">
    <property type="term" value="P:DNA alkylation repair"/>
    <property type="evidence" value="ECO:0007669"/>
    <property type="project" value="TreeGrafter"/>
</dbReference>
<evidence type="ECO:0000256" key="2">
    <source>
        <dbReference type="ARBA" id="ARBA00022763"/>
    </source>
</evidence>
<feature type="compositionally biased region" description="Basic residues" evidence="4">
    <location>
        <begin position="306"/>
        <end position="318"/>
    </location>
</feature>
<keyword evidence="2" id="KW-0227">DNA damage</keyword>
<reference evidence="6 7" key="1">
    <citation type="journal article" date="2016" name="Mol. Biol. Evol.">
        <title>Comparative Genomics of Early-Diverging Mushroom-Forming Fungi Provides Insights into the Origins of Lignocellulose Decay Capabilities.</title>
        <authorList>
            <person name="Nagy L.G."/>
            <person name="Riley R."/>
            <person name="Tritt A."/>
            <person name="Adam C."/>
            <person name="Daum C."/>
            <person name="Floudas D."/>
            <person name="Sun H."/>
            <person name="Yadav J.S."/>
            <person name="Pangilinan J."/>
            <person name="Larsson K.H."/>
            <person name="Matsuura K."/>
            <person name="Barry K."/>
            <person name="Labutti K."/>
            <person name="Kuo R."/>
            <person name="Ohm R.A."/>
            <person name="Bhattacharya S.S."/>
            <person name="Shirouzu T."/>
            <person name="Yoshinaga Y."/>
            <person name="Martin F.M."/>
            <person name="Grigoriev I.V."/>
            <person name="Hibbett D.S."/>
        </authorList>
    </citation>
    <scope>NUCLEOTIDE SEQUENCE [LARGE SCALE GENOMIC DNA]</scope>
    <source>
        <strain evidence="6 7">CBS 109695</strain>
    </source>
</reference>
<dbReference type="EMBL" id="KV417480">
    <property type="protein sequence ID" value="KZP34494.1"/>
    <property type="molecule type" value="Genomic_DNA"/>
</dbReference>
<dbReference type="AlphaFoldDB" id="A0A166X7A4"/>
<dbReference type="CDD" id="cd00056">
    <property type="entry name" value="ENDO3c"/>
    <property type="match status" value="1"/>
</dbReference>
<dbReference type="STRING" id="436010.A0A166X7A4"/>
<gene>
    <name evidence="6" type="ORF">FIBSPDRAFT_915736</name>
</gene>
<dbReference type="InterPro" id="IPR011257">
    <property type="entry name" value="DNA_glycosylase"/>
</dbReference>
<dbReference type="Gene3D" id="1.10.340.30">
    <property type="entry name" value="Hypothetical protein, domain 2"/>
    <property type="match status" value="1"/>
</dbReference>
<keyword evidence="3" id="KW-0234">DNA repair</keyword>
<dbReference type="GO" id="GO:0043916">
    <property type="term" value="F:DNA-7-methylguanine glycosylase activity"/>
    <property type="evidence" value="ECO:0007669"/>
    <property type="project" value="TreeGrafter"/>
</dbReference>
<sequence length="461" mass="50363">MSRFPSRLLSIIVSTRMPTTRSAAGLAPVTLESPSVSRQKRKAALDSPPKAKSPKKVRVSTEQPSTIPPDTAALVPNGTDTTPTVPAILSFDFDEAKRHLIEADSRFKDVFERLPCKPFEELEQVHPFRALATSIIGQQISWLAARAINHRFIRIYDQSIPEDHAEYAETKSASSFYPSPQQVAVTDLATLRNCGFSGRKAEYIIDLAKRFSDGRLSTEKLLEASDEELSEMLIQIYGVGKWTVDMFSIFSMRRPNILPVADLGIQRGLLRWVLSLHAPDYGITISPEKLKAPEDKKDGKATPKSAKAKGKGKGKGKKAAAPDDEDALPVFHDGEDAVPEGLNANMDVSSVPPGPAPAAWPSSEGSDAKGKMAQVPDIPFLPAPFTPSINKTLSAISGKPGKSVPALPDGLTVATLRSRLDPKKKVKGAILTPKEMEELTEEWKPYRSLAVFYMWALVEDK</sequence>